<dbReference type="InterPro" id="IPR003084">
    <property type="entry name" value="HDAC_I/II"/>
</dbReference>
<feature type="domain" description="Histone deacetylase" evidence="19">
    <location>
        <begin position="24"/>
        <end position="332"/>
    </location>
</feature>
<evidence type="ECO:0000256" key="18">
    <source>
        <dbReference type="ARBA" id="ARBA00042783"/>
    </source>
</evidence>
<dbReference type="InterPro" id="IPR037138">
    <property type="entry name" value="His_deacetylse_dom_sf"/>
</dbReference>
<keyword evidence="11" id="KW-0378">Hydrolase</keyword>
<gene>
    <name evidence="20" type="ORF">LshimejAT787_0604920</name>
</gene>
<evidence type="ECO:0000256" key="2">
    <source>
        <dbReference type="ARBA" id="ARBA00004123"/>
    </source>
</evidence>
<keyword evidence="7" id="KW-0158">Chromosome</keyword>
<comment type="cofactor">
    <cofactor evidence="1">
        <name>a divalent metal cation</name>
        <dbReference type="ChEBI" id="CHEBI:60240"/>
    </cofactor>
</comment>
<sequence>MADRDRVVAYIVSAELIAASSQLPSNKQRSSTIHSLIHELGLSKRVKVIRPVRASYKELAAYHTREYLDAVLAPQSSDAPKTPHSLSSHPESDFGLDSDCPPFPALPAYVPLVAGASLTAAQALINGVAPVAICWDGGRHHAQKGHAAGFCYVADCVLALMALKRAPPIAPCGRKPRIMYIDLDLHFSDAVSQAFASSSSTRIPQILTLSIHHAAPGFYPPSELATLPDPSSPSFNPFTLSLPLRAGAGPSTLARIWPLVQNVKDVFSPDYIVMQCGVDALSGDPCGVSNWSLEGLGNVVRDALAWGVPVLLLGGGGYNTPNAARAWASLTSIALNDPLPLDTPIPDHAAFPLYAPSFILDVPAGTMQDQNSDAYLRDVEERFAEVVRVLKTSMAPRD</sequence>
<keyword evidence="21" id="KW-1185">Reference proteome</keyword>
<dbReference type="Gene3D" id="3.40.800.20">
    <property type="entry name" value="Histone deacetylase domain"/>
    <property type="match status" value="1"/>
</dbReference>
<evidence type="ECO:0000256" key="7">
    <source>
        <dbReference type="ARBA" id="ARBA00022454"/>
    </source>
</evidence>
<evidence type="ECO:0000313" key="20">
    <source>
        <dbReference type="EMBL" id="GLB39330.1"/>
    </source>
</evidence>
<evidence type="ECO:0000313" key="21">
    <source>
        <dbReference type="Proteomes" id="UP001063166"/>
    </source>
</evidence>
<evidence type="ECO:0000256" key="14">
    <source>
        <dbReference type="ARBA" id="ARBA00023163"/>
    </source>
</evidence>
<dbReference type="InterPro" id="IPR023696">
    <property type="entry name" value="Ureohydrolase_dom_sf"/>
</dbReference>
<evidence type="ECO:0000259" key="19">
    <source>
        <dbReference type="Pfam" id="PF00850"/>
    </source>
</evidence>
<dbReference type="InterPro" id="IPR023801">
    <property type="entry name" value="His_deacetylse_dom"/>
</dbReference>
<evidence type="ECO:0000256" key="11">
    <source>
        <dbReference type="ARBA" id="ARBA00022801"/>
    </source>
</evidence>
<evidence type="ECO:0000256" key="10">
    <source>
        <dbReference type="ARBA" id="ARBA00022723"/>
    </source>
</evidence>
<dbReference type="EC" id="3.5.1.98" evidence="6"/>
<keyword evidence="12" id="KW-0156">Chromatin regulator</keyword>
<comment type="caution">
    <text evidence="20">The sequence shown here is derived from an EMBL/GenBank/DDBJ whole genome shotgun (WGS) entry which is preliminary data.</text>
</comment>
<dbReference type="OrthoDB" id="73273at2759"/>
<dbReference type="AlphaFoldDB" id="A0A9P3PMX9"/>
<dbReference type="GO" id="GO:0046872">
    <property type="term" value="F:metal ion binding"/>
    <property type="evidence" value="ECO:0007669"/>
    <property type="project" value="UniProtKB-KW"/>
</dbReference>
<dbReference type="EMBL" id="BRPK01000006">
    <property type="protein sequence ID" value="GLB39330.1"/>
    <property type="molecule type" value="Genomic_DNA"/>
</dbReference>
<evidence type="ECO:0000256" key="8">
    <source>
        <dbReference type="ARBA" id="ARBA00022490"/>
    </source>
</evidence>
<keyword evidence="14" id="KW-0804">Transcription</keyword>
<keyword evidence="10" id="KW-0479">Metal-binding</keyword>
<evidence type="ECO:0000256" key="6">
    <source>
        <dbReference type="ARBA" id="ARBA00012111"/>
    </source>
</evidence>
<evidence type="ECO:0000256" key="1">
    <source>
        <dbReference type="ARBA" id="ARBA00001968"/>
    </source>
</evidence>
<evidence type="ECO:0000256" key="3">
    <source>
        <dbReference type="ARBA" id="ARBA00004286"/>
    </source>
</evidence>
<dbReference type="PANTHER" id="PTHR10625">
    <property type="entry name" value="HISTONE DEACETYLASE HDAC1-RELATED"/>
    <property type="match status" value="1"/>
</dbReference>
<organism evidence="20 21">
    <name type="scientific">Lyophyllum shimeji</name>
    <name type="common">Hon-shimeji</name>
    <name type="synonym">Tricholoma shimeji</name>
    <dbReference type="NCBI Taxonomy" id="47721"/>
    <lineage>
        <taxon>Eukaryota</taxon>
        <taxon>Fungi</taxon>
        <taxon>Dikarya</taxon>
        <taxon>Basidiomycota</taxon>
        <taxon>Agaricomycotina</taxon>
        <taxon>Agaricomycetes</taxon>
        <taxon>Agaricomycetidae</taxon>
        <taxon>Agaricales</taxon>
        <taxon>Tricholomatineae</taxon>
        <taxon>Lyophyllaceae</taxon>
        <taxon>Lyophyllum</taxon>
    </lineage>
</organism>
<reference evidence="20" key="1">
    <citation type="submission" date="2022-07" db="EMBL/GenBank/DDBJ databases">
        <title>The genome of Lyophyllum shimeji provides insight into the initial evolution of ectomycorrhizal fungal genome.</title>
        <authorList>
            <person name="Kobayashi Y."/>
            <person name="Shibata T."/>
            <person name="Hirakawa H."/>
            <person name="Shigenobu S."/>
            <person name="Nishiyama T."/>
            <person name="Yamada A."/>
            <person name="Hasebe M."/>
            <person name="Kawaguchi M."/>
        </authorList>
    </citation>
    <scope>NUCLEOTIDE SEQUENCE</scope>
    <source>
        <strain evidence="20">AT787</strain>
    </source>
</reference>
<dbReference type="Proteomes" id="UP001063166">
    <property type="component" value="Unassembled WGS sequence"/>
</dbReference>
<evidence type="ECO:0000256" key="5">
    <source>
        <dbReference type="ARBA" id="ARBA00006457"/>
    </source>
</evidence>
<dbReference type="Pfam" id="PF00850">
    <property type="entry name" value="Hist_deacetyl"/>
    <property type="match status" value="1"/>
</dbReference>
<keyword evidence="8" id="KW-0963">Cytoplasm</keyword>
<dbReference type="GO" id="GO:0005634">
    <property type="term" value="C:nucleus"/>
    <property type="evidence" value="ECO:0007669"/>
    <property type="project" value="UniProtKB-SubCell"/>
</dbReference>
<evidence type="ECO:0000256" key="16">
    <source>
        <dbReference type="ARBA" id="ARBA00040347"/>
    </source>
</evidence>
<evidence type="ECO:0000256" key="15">
    <source>
        <dbReference type="ARBA" id="ARBA00023242"/>
    </source>
</evidence>
<proteinExistence type="inferred from homology"/>
<accession>A0A9P3PMX9</accession>
<keyword evidence="15" id="KW-0539">Nucleus</keyword>
<dbReference type="PRINTS" id="PR01271">
    <property type="entry name" value="HISDACETLASE"/>
</dbReference>
<dbReference type="GO" id="GO:0005694">
    <property type="term" value="C:chromosome"/>
    <property type="evidence" value="ECO:0007669"/>
    <property type="project" value="UniProtKB-SubCell"/>
</dbReference>
<dbReference type="PANTHER" id="PTHR10625:SF14">
    <property type="entry name" value="HISTONE DEACETYLASE 8"/>
    <property type="match status" value="1"/>
</dbReference>
<dbReference type="GO" id="GO:0005737">
    <property type="term" value="C:cytoplasm"/>
    <property type="evidence" value="ECO:0007669"/>
    <property type="project" value="UniProtKB-SubCell"/>
</dbReference>
<dbReference type="GO" id="GO:0031507">
    <property type="term" value="P:heterochromatin formation"/>
    <property type="evidence" value="ECO:0007669"/>
    <property type="project" value="TreeGrafter"/>
</dbReference>
<dbReference type="InterPro" id="IPR000286">
    <property type="entry name" value="HDACs"/>
</dbReference>
<protein>
    <recommendedName>
        <fullName evidence="16">Histone deacetylase 8</fullName>
        <ecNumber evidence="6">3.5.1.98</ecNumber>
    </recommendedName>
    <alternativeName>
        <fullName evidence="17">Protein deacetylase HDAC8</fullName>
    </alternativeName>
    <alternativeName>
        <fullName evidence="18">Protein decrotonylase HDAC8</fullName>
    </alternativeName>
</protein>
<comment type="subcellular location">
    <subcellularLocation>
        <location evidence="3">Chromosome</location>
    </subcellularLocation>
    <subcellularLocation>
        <location evidence="4">Cytoplasm</location>
    </subcellularLocation>
    <subcellularLocation>
        <location evidence="2">Nucleus</location>
    </subcellularLocation>
</comment>
<evidence type="ECO:0000256" key="4">
    <source>
        <dbReference type="ARBA" id="ARBA00004496"/>
    </source>
</evidence>
<comment type="similarity">
    <text evidence="5">Belongs to the histone deacetylase family. HD type 1 subfamily.</text>
</comment>
<dbReference type="PRINTS" id="PR01270">
    <property type="entry name" value="HDASUPER"/>
</dbReference>
<evidence type="ECO:0000256" key="17">
    <source>
        <dbReference type="ARBA" id="ARBA00041964"/>
    </source>
</evidence>
<evidence type="ECO:0000256" key="13">
    <source>
        <dbReference type="ARBA" id="ARBA00023015"/>
    </source>
</evidence>
<evidence type="ECO:0000256" key="12">
    <source>
        <dbReference type="ARBA" id="ARBA00022853"/>
    </source>
</evidence>
<name>A0A9P3PMX9_LYOSH</name>
<keyword evidence="9" id="KW-0678">Repressor</keyword>
<dbReference type="SUPFAM" id="SSF52768">
    <property type="entry name" value="Arginase/deacetylase"/>
    <property type="match status" value="1"/>
</dbReference>
<dbReference type="GO" id="GO:0141221">
    <property type="term" value="F:histone deacetylase activity, hydrolytic mechanism"/>
    <property type="evidence" value="ECO:0007669"/>
    <property type="project" value="UniProtKB-EC"/>
</dbReference>
<evidence type="ECO:0000256" key="9">
    <source>
        <dbReference type="ARBA" id="ARBA00022491"/>
    </source>
</evidence>
<keyword evidence="13" id="KW-0805">Transcription regulation</keyword>